<sequence length="677" mass="75646">MFRWGMPRKRRVRLDVLSHPSHPACMAKPTISDSKQAFSIVVAIDFGTTSSGYAYSFTRDPGTIYMMRMWEGGDPGVSNQKMPTALLLSPDKSFHSMGYTARDAYHDLEPRDTENWFFFNNFKMKLQENNVITLETELEAANGRMLRALDIFAHALRFFRERALQELSEQSTVDFEPTEVRWVVTVPAIWKQSAKQFMREAAYKAGIASSQFPEQLLIALEPEAASIYCRKLRISQLADISLGGGTGGTTFVDANLPNGDGTEVDKISKYPPLPFTCRKGSRRSRYAQSRMFLVENSIGEIWSELQTGDRYLVADCGGGTVDLTVHQIEQPQGTLKELHKASGGVWGSLAIDQAFEELLCRIFGASFIAQFKRNRPAAWVDLTIAFESRKRTAAPDRTNSLNISLPFSFVDYYRKVCGHSVETALRKSTVEYVKWSSQGMLRMSAEAMNQLFQPTIEKIVMAIDNLLKKPGVSGIKFIFLVGGFAESPLLQHAVQTAFSSRCRIVVPQGMALAILKGAVLFGLDPTVVRVRRSAFTYGVGVLNRFVNGKHPPEKLLLKDGERWCTDIFDHFVSAEESVALGEAVVRSYTPARATQLRIIIHVYCTPTERAQFISDEGVRKCGTLCLQLQAMSPSTNGTTARREIQTRMHFGDTELQVTALDVQTGKCVKATIDFLSF</sequence>
<proteinExistence type="predicted"/>
<evidence type="ECO:0000313" key="1">
    <source>
        <dbReference type="Ensembl" id="ENSEBUP00000011354.1"/>
    </source>
</evidence>
<dbReference type="Gene3D" id="3.90.640.10">
    <property type="entry name" value="Actin, Chain A, domain 4"/>
    <property type="match status" value="1"/>
</dbReference>
<dbReference type="PANTHER" id="PTHR14187">
    <property type="entry name" value="ALPHA KINASE/ELONGATION FACTOR 2 KINASE"/>
    <property type="match status" value="1"/>
</dbReference>
<name>A0A8C4Q7U1_EPTBU</name>
<dbReference type="Gene3D" id="3.30.420.40">
    <property type="match status" value="2"/>
</dbReference>
<reference evidence="1" key="2">
    <citation type="submission" date="2025-09" db="UniProtKB">
        <authorList>
            <consortium name="Ensembl"/>
        </authorList>
    </citation>
    <scope>IDENTIFICATION</scope>
</reference>
<reference evidence="1" key="1">
    <citation type="submission" date="2025-08" db="UniProtKB">
        <authorList>
            <consortium name="Ensembl"/>
        </authorList>
    </citation>
    <scope>IDENTIFICATION</scope>
</reference>
<dbReference type="PANTHER" id="PTHR14187:SF46">
    <property type="entry name" value="HEAT SHOCK 70 KDA PROTEIN 12A"/>
    <property type="match status" value="1"/>
</dbReference>
<protein>
    <submittedName>
        <fullName evidence="1">Heat shock protein 12B</fullName>
    </submittedName>
</protein>
<dbReference type="InterPro" id="IPR043129">
    <property type="entry name" value="ATPase_NBD"/>
</dbReference>
<keyword evidence="2" id="KW-1185">Reference proteome</keyword>
<dbReference type="Proteomes" id="UP000694388">
    <property type="component" value="Unplaced"/>
</dbReference>
<dbReference type="AlphaFoldDB" id="A0A8C4Q7U1"/>
<dbReference type="GeneTree" id="ENSGT00940000159032"/>
<organism evidence="1 2">
    <name type="scientific">Eptatretus burgeri</name>
    <name type="common">Inshore hagfish</name>
    <dbReference type="NCBI Taxonomy" id="7764"/>
    <lineage>
        <taxon>Eukaryota</taxon>
        <taxon>Metazoa</taxon>
        <taxon>Chordata</taxon>
        <taxon>Craniata</taxon>
        <taxon>Vertebrata</taxon>
        <taxon>Cyclostomata</taxon>
        <taxon>Myxini</taxon>
        <taxon>Myxiniformes</taxon>
        <taxon>Myxinidae</taxon>
        <taxon>Eptatretinae</taxon>
        <taxon>Eptatretus</taxon>
    </lineage>
</organism>
<accession>A0A8C4Q7U1</accession>
<dbReference type="GO" id="GO:0002040">
    <property type="term" value="P:sprouting angiogenesis"/>
    <property type="evidence" value="ECO:0007669"/>
    <property type="project" value="Ensembl"/>
</dbReference>
<dbReference type="Ensembl" id="ENSEBUT00000011921.1">
    <property type="protein sequence ID" value="ENSEBUP00000011354.1"/>
    <property type="gene ID" value="ENSEBUG00000007292.1"/>
</dbReference>
<dbReference type="SUPFAM" id="SSF53067">
    <property type="entry name" value="Actin-like ATPase domain"/>
    <property type="match status" value="2"/>
</dbReference>
<evidence type="ECO:0000313" key="2">
    <source>
        <dbReference type="Proteomes" id="UP000694388"/>
    </source>
</evidence>